<evidence type="ECO:0000313" key="4">
    <source>
        <dbReference type="Proteomes" id="UP001205919"/>
    </source>
</evidence>
<dbReference type="EMBL" id="JANFYT010000016">
    <property type="protein sequence ID" value="MCQ4814548.1"/>
    <property type="molecule type" value="Genomic_DNA"/>
</dbReference>
<keyword evidence="1" id="KW-1133">Transmembrane helix</keyword>
<reference evidence="3 4" key="1">
    <citation type="submission" date="2022-06" db="EMBL/GenBank/DDBJ databases">
        <title>Isolation of gut microbiota from human fecal samples.</title>
        <authorList>
            <person name="Pamer E.G."/>
            <person name="Barat B."/>
            <person name="Waligurski E."/>
            <person name="Medina S."/>
            <person name="Paddock L."/>
            <person name="Mostad J."/>
        </authorList>
    </citation>
    <scope>NUCLEOTIDE SEQUENCE [LARGE SCALE GENOMIC DNA]</scope>
    <source>
        <strain evidence="3 4">DFI.9.90</strain>
    </source>
</reference>
<keyword evidence="4" id="KW-1185">Reference proteome</keyword>
<dbReference type="SUPFAM" id="SSF103481">
    <property type="entry name" value="Multidrug resistance efflux transporter EmrE"/>
    <property type="match status" value="2"/>
</dbReference>
<keyword evidence="1" id="KW-0472">Membrane</keyword>
<feature type="transmembrane region" description="Helical" evidence="1">
    <location>
        <begin position="179"/>
        <end position="199"/>
    </location>
</feature>
<dbReference type="Proteomes" id="UP001205919">
    <property type="component" value="Unassembled WGS sequence"/>
</dbReference>
<keyword evidence="1" id="KW-0812">Transmembrane</keyword>
<evidence type="ECO:0000259" key="2">
    <source>
        <dbReference type="Pfam" id="PF00892"/>
    </source>
</evidence>
<comment type="caution">
    <text evidence="3">The sequence shown here is derived from an EMBL/GenBank/DDBJ whole genome shotgun (WGS) entry which is preliminary data.</text>
</comment>
<evidence type="ECO:0000313" key="3">
    <source>
        <dbReference type="EMBL" id="MCQ4814548.1"/>
    </source>
</evidence>
<dbReference type="Gene3D" id="1.10.3730.20">
    <property type="match status" value="2"/>
</dbReference>
<proteinExistence type="predicted"/>
<dbReference type="RefSeq" id="WP_256181951.1">
    <property type="nucleotide sequence ID" value="NZ_JANFYT010000016.1"/>
</dbReference>
<dbReference type="GO" id="GO:0016020">
    <property type="term" value="C:membrane"/>
    <property type="evidence" value="ECO:0007669"/>
    <property type="project" value="InterPro"/>
</dbReference>
<feature type="transmembrane region" description="Helical" evidence="1">
    <location>
        <begin position="243"/>
        <end position="268"/>
    </location>
</feature>
<feature type="transmembrane region" description="Helical" evidence="1">
    <location>
        <begin position="97"/>
        <end position="114"/>
    </location>
</feature>
<dbReference type="PANTHER" id="PTHR22911">
    <property type="entry name" value="ACYL-MALONYL CONDENSING ENZYME-RELATED"/>
    <property type="match status" value="1"/>
</dbReference>
<feature type="transmembrane region" description="Helical" evidence="1">
    <location>
        <begin position="34"/>
        <end position="53"/>
    </location>
</feature>
<dbReference type="AlphaFoldDB" id="A0AAW5K7P1"/>
<feature type="domain" description="EamA" evidence="2">
    <location>
        <begin position="149"/>
        <end position="291"/>
    </location>
</feature>
<feature type="domain" description="EamA" evidence="2">
    <location>
        <begin position="3"/>
        <end position="136"/>
    </location>
</feature>
<sequence length="292" mass="30832">MLYGIFLSVITCFCWGSTAFLLRGIRGLDASEMSLMRSCGGLVCAVGLVSLVQGANVEQLGASEALVFIALVLCNNVIGDVFLFFALHRLGVARGSAIASSYPILVAFASHLFFGSPLTPAIVTGTLLVVAGVALLCRTGRDEGKLSASGLVYASLASVFWAAGLLFNNELLVEGLTPATVVLGRGVTFFSIAFLNWFFRLLTVKRDLDGWRVFLKRDSLYGLLAGACSLGFGAWFYSSALEYVSPAVATPIGASNPIIASVLAMLVYKERLRPAQWAGIALAVGGSILVTL</sequence>
<evidence type="ECO:0000256" key="1">
    <source>
        <dbReference type="SAM" id="Phobius"/>
    </source>
</evidence>
<accession>A0AAW5K7P1</accession>
<feature type="transmembrane region" description="Helical" evidence="1">
    <location>
        <begin position="150"/>
        <end position="167"/>
    </location>
</feature>
<dbReference type="PANTHER" id="PTHR22911:SF137">
    <property type="entry name" value="SOLUTE CARRIER FAMILY 35 MEMBER G2-RELATED"/>
    <property type="match status" value="1"/>
</dbReference>
<gene>
    <name evidence="3" type="ORF">NE630_08925</name>
</gene>
<dbReference type="Pfam" id="PF00892">
    <property type="entry name" value="EamA"/>
    <property type="match status" value="2"/>
</dbReference>
<feature type="transmembrane region" description="Helical" evidence="1">
    <location>
        <begin position="220"/>
        <end position="237"/>
    </location>
</feature>
<feature type="transmembrane region" description="Helical" evidence="1">
    <location>
        <begin position="120"/>
        <end position="138"/>
    </location>
</feature>
<feature type="transmembrane region" description="Helical" evidence="1">
    <location>
        <begin position="65"/>
        <end position="85"/>
    </location>
</feature>
<dbReference type="InterPro" id="IPR037185">
    <property type="entry name" value="EmrE-like"/>
</dbReference>
<dbReference type="InterPro" id="IPR000620">
    <property type="entry name" value="EamA_dom"/>
</dbReference>
<feature type="transmembrane region" description="Helical" evidence="1">
    <location>
        <begin position="6"/>
        <end position="22"/>
    </location>
</feature>
<organism evidence="3 4">
    <name type="scientific">Cloacibacillus evryensis</name>
    <dbReference type="NCBI Taxonomy" id="508460"/>
    <lineage>
        <taxon>Bacteria</taxon>
        <taxon>Thermotogati</taxon>
        <taxon>Synergistota</taxon>
        <taxon>Synergistia</taxon>
        <taxon>Synergistales</taxon>
        <taxon>Synergistaceae</taxon>
        <taxon>Cloacibacillus</taxon>
    </lineage>
</organism>
<protein>
    <submittedName>
        <fullName evidence="3">DMT family transporter</fullName>
    </submittedName>
</protein>
<name>A0AAW5K7P1_9BACT</name>